<proteinExistence type="inferred from homology"/>
<dbReference type="InterPro" id="IPR011009">
    <property type="entry name" value="Kinase-like_dom_sf"/>
</dbReference>
<accession>A0A6A6U7I8</accession>
<dbReference type="EMBL" id="MU004236">
    <property type="protein sequence ID" value="KAF2668235.1"/>
    <property type="molecule type" value="Genomic_DNA"/>
</dbReference>
<dbReference type="GO" id="GO:0005739">
    <property type="term" value="C:mitochondrion"/>
    <property type="evidence" value="ECO:0007669"/>
    <property type="project" value="UniProtKB-SubCell"/>
</dbReference>
<dbReference type="PANTHER" id="PTHR36091:SF1">
    <property type="entry name" value="ALTERED INHERITANCE OF MITOCHONDRIA PROTEIN 9, MITOCHONDRIAL"/>
    <property type="match status" value="1"/>
</dbReference>
<evidence type="ECO:0000256" key="1">
    <source>
        <dbReference type="ARBA" id="ARBA00004173"/>
    </source>
</evidence>
<dbReference type="InterPro" id="IPR051035">
    <property type="entry name" value="Mito_inheritance_9"/>
</dbReference>
<keyword evidence="4" id="KW-0809">Transit peptide</keyword>
<dbReference type="Proteomes" id="UP000799302">
    <property type="component" value="Unassembled WGS sequence"/>
</dbReference>
<evidence type="ECO:0000256" key="4">
    <source>
        <dbReference type="ARBA" id="ARBA00022946"/>
    </source>
</evidence>
<name>A0A6A6U7I8_9PEZI</name>
<protein>
    <recommendedName>
        <fullName evidence="3">Altered inheritance of mitochondria protein 9, mitochondrial</fullName>
    </recommendedName>
    <alternativeName>
        <fullName evidence="6">Found in mitochondrial proteome protein 29</fullName>
    </alternativeName>
</protein>
<feature type="domain" description="Aminoglycoside phosphotransferase" evidence="7">
    <location>
        <begin position="75"/>
        <end position="335"/>
    </location>
</feature>
<reference evidence="8" key="1">
    <citation type="journal article" date="2020" name="Stud. Mycol.">
        <title>101 Dothideomycetes genomes: a test case for predicting lifestyles and emergence of pathogens.</title>
        <authorList>
            <person name="Haridas S."/>
            <person name="Albert R."/>
            <person name="Binder M."/>
            <person name="Bloem J."/>
            <person name="Labutti K."/>
            <person name="Salamov A."/>
            <person name="Andreopoulos B."/>
            <person name="Baker S."/>
            <person name="Barry K."/>
            <person name="Bills G."/>
            <person name="Bluhm B."/>
            <person name="Cannon C."/>
            <person name="Castanera R."/>
            <person name="Culley D."/>
            <person name="Daum C."/>
            <person name="Ezra D."/>
            <person name="Gonzalez J."/>
            <person name="Henrissat B."/>
            <person name="Kuo A."/>
            <person name="Liang C."/>
            <person name="Lipzen A."/>
            <person name="Lutzoni F."/>
            <person name="Magnuson J."/>
            <person name="Mondo S."/>
            <person name="Nolan M."/>
            <person name="Ohm R."/>
            <person name="Pangilinan J."/>
            <person name="Park H.-J."/>
            <person name="Ramirez L."/>
            <person name="Alfaro M."/>
            <person name="Sun H."/>
            <person name="Tritt A."/>
            <person name="Yoshinaga Y."/>
            <person name="Zwiers L.-H."/>
            <person name="Turgeon B."/>
            <person name="Goodwin S."/>
            <person name="Spatafora J."/>
            <person name="Crous P."/>
            <person name="Grigoriev I."/>
        </authorList>
    </citation>
    <scope>NUCLEOTIDE SEQUENCE</scope>
    <source>
        <strain evidence="8">CBS 115976</strain>
    </source>
</reference>
<gene>
    <name evidence="8" type="ORF">BT63DRAFT_271673</name>
</gene>
<evidence type="ECO:0000313" key="8">
    <source>
        <dbReference type="EMBL" id="KAF2668235.1"/>
    </source>
</evidence>
<comment type="similarity">
    <text evidence="2">Belongs to the AIM9 family.</text>
</comment>
<dbReference type="AlphaFoldDB" id="A0A6A6U7I8"/>
<dbReference type="PANTHER" id="PTHR36091">
    <property type="entry name" value="ALTERED INHERITANCE OF MITOCHONDRIA PROTEIN 9, MITOCHONDRIAL"/>
    <property type="match status" value="1"/>
</dbReference>
<dbReference type="Pfam" id="PF01636">
    <property type="entry name" value="APH"/>
    <property type="match status" value="1"/>
</dbReference>
<evidence type="ECO:0000256" key="5">
    <source>
        <dbReference type="ARBA" id="ARBA00023128"/>
    </source>
</evidence>
<evidence type="ECO:0000256" key="2">
    <source>
        <dbReference type="ARBA" id="ARBA00005543"/>
    </source>
</evidence>
<dbReference type="InterPro" id="IPR002575">
    <property type="entry name" value="Aminoglycoside_PTrfase"/>
</dbReference>
<keyword evidence="9" id="KW-1185">Reference proteome</keyword>
<evidence type="ECO:0000313" key="9">
    <source>
        <dbReference type="Proteomes" id="UP000799302"/>
    </source>
</evidence>
<dbReference type="Gene3D" id="3.90.1200.10">
    <property type="match status" value="1"/>
</dbReference>
<sequence>MAVGIFQLLHEKAELLKTKNDPRYFTAAHWMVDDAKERKRRFVNLDFENLKRTVISLSEKATAIVKWESLDRGFNRVFKFELDNEETLYAKFPTSVVGPRQYIVNSEVATMKYLQKHTALPIPQVLDWDDASNNPINAEYIITAGAVGMPLEWRWQSQPKEYHEALIKDTASLYECFDKLNLPGYGSIYFSKLLPTNCPRIKIDEEFCIGPSAFALFELTGKDVDFLHIKSLQRYVGPWKTSKEFSLAAIDRGRKIAELSKIPKERAAHKGTKQELFALLDRLQALVEEFFSSPAVQLPSQPILLHPDLSPSNTFVGKTGDWNITGIIDWQWASIEPSFIWQYKKPFWLTAYASQVRQLHYPSLLASADEQIAAASPKLSSIISHPGEAFLPFFIVWDVLSIGVTQFTKHILAMCEFWDTVSGKTEKCVFELTDQELKLQAEREEDMMEELGLQAQVLDYLEISHDGWVSTHRWKSVQLKYQTLLRFFKENLKKDREQGTRQKWTKEYTRSIWPFPGRYN</sequence>
<evidence type="ECO:0000259" key="7">
    <source>
        <dbReference type="Pfam" id="PF01636"/>
    </source>
</evidence>
<comment type="subcellular location">
    <subcellularLocation>
        <location evidence="1">Mitochondrion</location>
    </subcellularLocation>
</comment>
<organism evidence="8 9">
    <name type="scientific">Microthyrium microscopicum</name>
    <dbReference type="NCBI Taxonomy" id="703497"/>
    <lineage>
        <taxon>Eukaryota</taxon>
        <taxon>Fungi</taxon>
        <taxon>Dikarya</taxon>
        <taxon>Ascomycota</taxon>
        <taxon>Pezizomycotina</taxon>
        <taxon>Dothideomycetes</taxon>
        <taxon>Dothideomycetes incertae sedis</taxon>
        <taxon>Microthyriales</taxon>
        <taxon>Microthyriaceae</taxon>
        <taxon>Microthyrium</taxon>
    </lineage>
</organism>
<dbReference type="SUPFAM" id="SSF56112">
    <property type="entry name" value="Protein kinase-like (PK-like)"/>
    <property type="match status" value="1"/>
</dbReference>
<evidence type="ECO:0000256" key="6">
    <source>
        <dbReference type="ARBA" id="ARBA00031849"/>
    </source>
</evidence>
<dbReference type="OrthoDB" id="2831558at2759"/>
<evidence type="ECO:0000256" key="3">
    <source>
        <dbReference type="ARBA" id="ARBA00016197"/>
    </source>
</evidence>
<keyword evidence="5" id="KW-0496">Mitochondrion</keyword>